<accession>A0A3B0ST94</accession>
<protein>
    <submittedName>
        <fullName evidence="8">SSU ribosomal protein S3p (S3e)</fullName>
    </submittedName>
</protein>
<feature type="domain" description="KH type-2" evidence="7">
    <location>
        <begin position="38"/>
        <end position="107"/>
    </location>
</feature>
<dbReference type="InterPro" id="IPR004044">
    <property type="entry name" value="KH_dom_type_2"/>
</dbReference>
<evidence type="ECO:0000256" key="2">
    <source>
        <dbReference type="ARBA" id="ARBA00022730"/>
    </source>
</evidence>
<dbReference type="GO" id="GO:0019843">
    <property type="term" value="F:rRNA binding"/>
    <property type="evidence" value="ECO:0007669"/>
    <property type="project" value="UniProtKB-KW"/>
</dbReference>
<dbReference type="PROSITE" id="PS00548">
    <property type="entry name" value="RIBOSOMAL_S3"/>
    <property type="match status" value="1"/>
</dbReference>
<keyword evidence="2" id="KW-0699">rRNA-binding</keyword>
<dbReference type="NCBIfam" id="TIGR01009">
    <property type="entry name" value="rpsC_bact"/>
    <property type="match status" value="1"/>
</dbReference>
<feature type="region of interest" description="Disordered" evidence="6">
    <location>
        <begin position="225"/>
        <end position="299"/>
    </location>
</feature>
<dbReference type="FunFam" id="3.30.1140.32:FF:000002">
    <property type="entry name" value="30S ribosomal protein S3"/>
    <property type="match status" value="1"/>
</dbReference>
<comment type="similarity">
    <text evidence="1">Belongs to the universal ribosomal protein uS3 family.</text>
</comment>
<gene>
    <name evidence="8" type="ORF">MNBD_ACTINO02-2352</name>
</gene>
<name>A0A3B0ST94_9ZZZZ</name>
<dbReference type="SUPFAM" id="SSF54821">
    <property type="entry name" value="Ribosomal protein S3 C-terminal domain"/>
    <property type="match status" value="1"/>
</dbReference>
<dbReference type="InterPro" id="IPR018280">
    <property type="entry name" value="Ribosomal_uS3_CS"/>
</dbReference>
<dbReference type="PANTHER" id="PTHR11760:SF19">
    <property type="entry name" value="SMALL RIBOSOMAL SUBUNIT PROTEIN US3C"/>
    <property type="match status" value="1"/>
</dbReference>
<feature type="compositionally biased region" description="Basic and acidic residues" evidence="6">
    <location>
        <begin position="277"/>
        <end position="299"/>
    </location>
</feature>
<evidence type="ECO:0000256" key="3">
    <source>
        <dbReference type="ARBA" id="ARBA00022884"/>
    </source>
</evidence>
<evidence type="ECO:0000256" key="6">
    <source>
        <dbReference type="SAM" id="MobiDB-lite"/>
    </source>
</evidence>
<dbReference type="PANTHER" id="PTHR11760">
    <property type="entry name" value="30S/40S RIBOSOMAL PROTEIN S3"/>
    <property type="match status" value="1"/>
</dbReference>
<proteinExistence type="inferred from homology"/>
<dbReference type="InterPro" id="IPR015946">
    <property type="entry name" value="KH_dom-like_a/b"/>
</dbReference>
<dbReference type="Pfam" id="PF00189">
    <property type="entry name" value="Ribosomal_S3_C"/>
    <property type="match status" value="1"/>
</dbReference>
<evidence type="ECO:0000259" key="7">
    <source>
        <dbReference type="PROSITE" id="PS50823"/>
    </source>
</evidence>
<dbReference type="SUPFAM" id="SSF54814">
    <property type="entry name" value="Prokaryotic type KH domain (KH-domain type II)"/>
    <property type="match status" value="1"/>
</dbReference>
<dbReference type="InterPro" id="IPR009019">
    <property type="entry name" value="KH_sf_prok-type"/>
</dbReference>
<dbReference type="InterPro" id="IPR004087">
    <property type="entry name" value="KH_dom"/>
</dbReference>
<reference evidence="8" key="1">
    <citation type="submission" date="2018-06" db="EMBL/GenBank/DDBJ databases">
        <authorList>
            <person name="Zhirakovskaya E."/>
        </authorList>
    </citation>
    <scope>NUCLEOTIDE SEQUENCE</scope>
</reference>
<dbReference type="EMBL" id="UOEK01000486">
    <property type="protein sequence ID" value="VAW08718.1"/>
    <property type="molecule type" value="Genomic_DNA"/>
</dbReference>
<dbReference type="AlphaFoldDB" id="A0A3B0ST94"/>
<dbReference type="FunFam" id="3.30.300.20:FF:000001">
    <property type="entry name" value="30S ribosomal protein S3"/>
    <property type="match status" value="1"/>
</dbReference>
<dbReference type="GO" id="GO:0003735">
    <property type="term" value="F:structural constituent of ribosome"/>
    <property type="evidence" value="ECO:0007669"/>
    <property type="project" value="InterPro"/>
</dbReference>
<dbReference type="Gene3D" id="3.30.1140.32">
    <property type="entry name" value="Ribosomal protein S3, C-terminal domain"/>
    <property type="match status" value="1"/>
</dbReference>
<dbReference type="GO" id="GO:0022627">
    <property type="term" value="C:cytosolic small ribosomal subunit"/>
    <property type="evidence" value="ECO:0007669"/>
    <property type="project" value="TreeGrafter"/>
</dbReference>
<evidence type="ECO:0000256" key="1">
    <source>
        <dbReference type="ARBA" id="ARBA00010761"/>
    </source>
</evidence>
<organism evidence="8">
    <name type="scientific">hydrothermal vent metagenome</name>
    <dbReference type="NCBI Taxonomy" id="652676"/>
    <lineage>
        <taxon>unclassified sequences</taxon>
        <taxon>metagenomes</taxon>
        <taxon>ecological metagenomes</taxon>
    </lineage>
</organism>
<evidence type="ECO:0000313" key="8">
    <source>
        <dbReference type="EMBL" id="VAW08718.1"/>
    </source>
</evidence>
<keyword evidence="5" id="KW-0687">Ribonucleoprotein</keyword>
<dbReference type="GO" id="GO:0006412">
    <property type="term" value="P:translation"/>
    <property type="evidence" value="ECO:0007669"/>
    <property type="project" value="InterPro"/>
</dbReference>
<dbReference type="HAMAP" id="MF_01309_B">
    <property type="entry name" value="Ribosomal_uS3_B"/>
    <property type="match status" value="1"/>
</dbReference>
<dbReference type="CDD" id="cd02412">
    <property type="entry name" value="KH-II_30S_S3"/>
    <property type="match status" value="1"/>
</dbReference>
<sequence length="299" mass="32693">MGQKIHPYGLRLGIVTDWKSRWYSEKDYAYQVNQDADIRKYLMSELSRGAISRIDIERIGDKKVQIDVHTARPGVVIGRAGSEADRMRRGLEKLTDRMVKFNVIEVQNAELDATLLARSVADQLEGRVSFRRAMKRAVATALKAGAEGVRVQASGRLGGADMGRREWYLEGRVPLHTLRADIDYGVATAHTTVGTIGIKVWVYKGDVLPSLVGRADKIAAEARLAAGGPSKRRRRPAKSRAEDAAKAGGDGSGKRIIEAGGGKRLVEAGGGKRRSKRDGEETKVTTAVAKDEFDQARDV</sequence>
<keyword evidence="4 8" id="KW-0689">Ribosomal protein</keyword>
<dbReference type="InterPro" id="IPR036419">
    <property type="entry name" value="Ribosomal_S3_C_sf"/>
</dbReference>
<evidence type="ECO:0000256" key="4">
    <source>
        <dbReference type="ARBA" id="ARBA00022980"/>
    </source>
</evidence>
<dbReference type="InterPro" id="IPR001351">
    <property type="entry name" value="Ribosomal_uS3_C"/>
</dbReference>
<evidence type="ECO:0000256" key="5">
    <source>
        <dbReference type="ARBA" id="ARBA00023274"/>
    </source>
</evidence>
<dbReference type="SMART" id="SM00322">
    <property type="entry name" value="KH"/>
    <property type="match status" value="1"/>
</dbReference>
<keyword evidence="3" id="KW-0694">RNA-binding</keyword>
<dbReference type="InterPro" id="IPR057258">
    <property type="entry name" value="Ribosomal_uS3"/>
</dbReference>
<feature type="non-terminal residue" evidence="8">
    <location>
        <position position="299"/>
    </location>
</feature>
<dbReference type="Pfam" id="PF07650">
    <property type="entry name" value="KH_2"/>
    <property type="match status" value="1"/>
</dbReference>
<dbReference type="Gene3D" id="3.30.300.20">
    <property type="match status" value="1"/>
</dbReference>
<dbReference type="PROSITE" id="PS50823">
    <property type="entry name" value="KH_TYPE_2"/>
    <property type="match status" value="1"/>
</dbReference>
<dbReference type="InterPro" id="IPR005704">
    <property type="entry name" value="Ribosomal_uS3_bac-typ"/>
</dbReference>